<comment type="subcellular location">
    <subcellularLocation>
        <location evidence="7">Cell inner membrane</location>
        <topology evidence="7">Single-pass membrane protein</topology>
    </subcellularLocation>
</comment>
<evidence type="ECO:0000313" key="9">
    <source>
        <dbReference type="Proteomes" id="UP000502608"/>
    </source>
</evidence>
<keyword evidence="1 7" id="KW-1003">Cell membrane</keyword>
<comment type="function">
    <text evidence="7">Functions as a peptidoglycan terminase that cleaves nascent peptidoglycan strands endolytically to terminate their elongation.</text>
</comment>
<dbReference type="NCBIfam" id="TIGR00247">
    <property type="entry name" value="endolytic transglycosylase MltG"/>
    <property type="match status" value="1"/>
</dbReference>
<evidence type="ECO:0000256" key="5">
    <source>
        <dbReference type="ARBA" id="ARBA00023239"/>
    </source>
</evidence>
<dbReference type="CDD" id="cd08010">
    <property type="entry name" value="MltG_like"/>
    <property type="match status" value="1"/>
</dbReference>
<sequence length="336" mass="38301">MNTIKTRIFASLIPVFTIICLGGYWFAKDFIDYKKQPLSITQATTLNVAPGTSVLKLTQQLEDQQMLTDSWKTRFLVKLEPQLGQIKTGLYQVLPGDTLADFLNRVRLGQEIVFSVTLIEGKTIKEWLPVLQNLPHMTFDEDVFIKVLEANGDNSGLPEGKFFPETYHYHAGENLASLLQRSYSMMQTHLAQAWQQRDPDLKLTTPYELLIIASIIEKETAKADERDWVSAVFNNRLKKGMRLQTDPTIIYGMGDRYKGNITRKDIREKTAFNTYQINGLPPTPIAAPSKASLYAAANPAKVDYIYFVSRNDGSHVFSTTLQEHNRAVNEYQRKRK</sequence>
<gene>
    <name evidence="7 8" type="primary">mltG</name>
    <name evidence="8" type="ORF">HBH39_09705</name>
</gene>
<evidence type="ECO:0000256" key="1">
    <source>
        <dbReference type="ARBA" id="ARBA00022475"/>
    </source>
</evidence>
<dbReference type="EMBL" id="CP050313">
    <property type="protein sequence ID" value="QIR14727.1"/>
    <property type="molecule type" value="Genomic_DNA"/>
</dbReference>
<dbReference type="GO" id="GO:0008932">
    <property type="term" value="F:lytic endotransglycosylase activity"/>
    <property type="evidence" value="ECO:0007669"/>
    <property type="project" value="UniProtKB-UniRule"/>
</dbReference>
<evidence type="ECO:0000256" key="2">
    <source>
        <dbReference type="ARBA" id="ARBA00022692"/>
    </source>
</evidence>
<dbReference type="HAMAP" id="MF_02065">
    <property type="entry name" value="MltG"/>
    <property type="match status" value="1"/>
</dbReference>
<protein>
    <recommendedName>
        <fullName evidence="7">Endolytic murein transglycosylase</fullName>
        <ecNumber evidence="7">4.2.2.29</ecNumber>
    </recommendedName>
    <alternativeName>
        <fullName evidence="7">Peptidoglycan lytic transglycosylase</fullName>
    </alternativeName>
    <alternativeName>
        <fullName evidence="7">Peptidoglycan polymerization terminase</fullName>
    </alternativeName>
</protein>
<dbReference type="Gene3D" id="3.30.160.60">
    <property type="entry name" value="Classic Zinc Finger"/>
    <property type="match status" value="2"/>
</dbReference>
<comment type="similarity">
    <text evidence="7">Belongs to the transglycosylase MltG family.</text>
</comment>
<dbReference type="RefSeq" id="WP_167677774.1">
    <property type="nucleotide sequence ID" value="NZ_CP050313.1"/>
</dbReference>
<dbReference type="GO" id="GO:0009252">
    <property type="term" value="P:peptidoglycan biosynthetic process"/>
    <property type="evidence" value="ECO:0007669"/>
    <property type="project" value="UniProtKB-UniRule"/>
</dbReference>
<keyword evidence="4 7" id="KW-0472">Membrane</keyword>
<evidence type="ECO:0000256" key="7">
    <source>
        <dbReference type="HAMAP-Rule" id="MF_02065"/>
    </source>
</evidence>
<name>A0A6G9QKZ6_9GAMM</name>
<comment type="catalytic activity">
    <reaction evidence="7">
        <text>a peptidoglycan chain = a peptidoglycan chain with N-acetyl-1,6-anhydromuramyl-[peptide] at the reducing end + a peptidoglycan chain with N-acetylglucosamine at the non-reducing end.</text>
        <dbReference type="EC" id="4.2.2.29"/>
    </reaction>
</comment>
<evidence type="ECO:0000313" key="8">
    <source>
        <dbReference type="EMBL" id="QIR14727.1"/>
    </source>
</evidence>
<feature type="site" description="Important for catalytic activity" evidence="7">
    <location>
        <position position="219"/>
    </location>
</feature>
<dbReference type="GO" id="GO:0005886">
    <property type="term" value="C:plasma membrane"/>
    <property type="evidence" value="ECO:0007669"/>
    <property type="project" value="UniProtKB-SubCell"/>
</dbReference>
<keyword evidence="6 7" id="KW-0961">Cell wall biogenesis/degradation</keyword>
<dbReference type="Pfam" id="PF02618">
    <property type="entry name" value="YceG"/>
    <property type="match status" value="1"/>
</dbReference>
<dbReference type="AlphaFoldDB" id="A0A6G9QKZ6"/>
<evidence type="ECO:0000256" key="3">
    <source>
        <dbReference type="ARBA" id="ARBA00022989"/>
    </source>
</evidence>
<evidence type="ECO:0000256" key="6">
    <source>
        <dbReference type="ARBA" id="ARBA00023316"/>
    </source>
</evidence>
<dbReference type="Proteomes" id="UP000502608">
    <property type="component" value="Chromosome"/>
</dbReference>
<keyword evidence="3 7" id="KW-1133">Transmembrane helix</keyword>
<dbReference type="InterPro" id="IPR003770">
    <property type="entry name" value="MLTG-like"/>
</dbReference>
<evidence type="ECO:0000256" key="4">
    <source>
        <dbReference type="ARBA" id="ARBA00023136"/>
    </source>
</evidence>
<dbReference type="GO" id="GO:0071555">
    <property type="term" value="P:cell wall organization"/>
    <property type="evidence" value="ECO:0007669"/>
    <property type="project" value="UniProtKB-KW"/>
</dbReference>
<dbReference type="PANTHER" id="PTHR30518">
    <property type="entry name" value="ENDOLYTIC MUREIN TRANSGLYCOSYLASE"/>
    <property type="match status" value="1"/>
</dbReference>
<keyword evidence="9" id="KW-1185">Reference proteome</keyword>
<keyword evidence="5 7" id="KW-0456">Lyase</keyword>
<dbReference type="PANTHER" id="PTHR30518:SF2">
    <property type="entry name" value="ENDOLYTIC MUREIN TRANSGLYCOSYLASE"/>
    <property type="match status" value="1"/>
</dbReference>
<keyword evidence="7" id="KW-0997">Cell inner membrane</keyword>
<reference evidence="8 9" key="1">
    <citation type="submission" date="2020-03" db="EMBL/GenBank/DDBJ databases">
        <title>Complete genome sequence of Shewanella sp.</title>
        <authorList>
            <person name="Kim Y.-S."/>
            <person name="Kim S.-J."/>
            <person name="Jung H.-K."/>
            <person name="Kim K.-H."/>
        </authorList>
    </citation>
    <scope>NUCLEOTIDE SEQUENCE [LARGE SCALE GENOMIC DNA]</scope>
    <source>
        <strain evidence="8 9">PN3F2</strain>
    </source>
</reference>
<dbReference type="EC" id="4.2.2.29" evidence="7"/>
<proteinExistence type="inferred from homology"/>
<organism evidence="8 9">
    <name type="scientific">Shewanella aestuarii</name>
    <dbReference type="NCBI Taxonomy" id="1028752"/>
    <lineage>
        <taxon>Bacteria</taxon>
        <taxon>Pseudomonadati</taxon>
        <taxon>Pseudomonadota</taxon>
        <taxon>Gammaproteobacteria</taxon>
        <taxon>Alteromonadales</taxon>
        <taxon>Shewanellaceae</taxon>
        <taxon>Shewanella</taxon>
    </lineage>
</organism>
<dbReference type="KEGG" id="saes:HBH39_09705"/>
<keyword evidence="2 7" id="KW-0812">Transmembrane</keyword>
<accession>A0A6G9QKZ6</accession>
<feature type="transmembrane region" description="Helical" evidence="7">
    <location>
        <begin position="7"/>
        <end position="27"/>
    </location>
</feature>